<sequence length="199" mass="21455">MNVSLDLRIEQVPGDNGAGEWLRISEELHREFNARARALTLMVHGRVIYETMEEYQPRAREDASLPDVLREYGEIWTAKPKVLVSRTRSSADHNTRIIGGDDAIEQLAGTQLTVPYGNNDHGQIVGVTSSSPNTTTSSGFLRDARGHVTTINRPGAAITAAFDINDRGQIVGVAVNPEDLGRPAGNPAMDMPALPGSAG</sequence>
<accession>A0ABW7AL96</accession>
<dbReference type="Proteomes" id="UP001603978">
    <property type="component" value="Unassembled WGS sequence"/>
</dbReference>
<reference evidence="2 3" key="1">
    <citation type="submission" date="2024-10" db="EMBL/GenBank/DDBJ databases">
        <authorList>
            <person name="Topkara A.R."/>
            <person name="Saygin H."/>
        </authorList>
    </citation>
    <scope>NUCLEOTIDE SEQUENCE [LARGE SCALE GENOMIC DNA]</scope>
    <source>
        <strain evidence="2 3">M3C6</strain>
    </source>
</reference>
<evidence type="ECO:0000313" key="2">
    <source>
        <dbReference type="EMBL" id="MFG1707017.1"/>
    </source>
</evidence>
<protein>
    <submittedName>
        <fullName evidence="2">Uncharacterized protein</fullName>
    </submittedName>
</protein>
<name>A0ABW7AL96_9ACTN</name>
<comment type="caution">
    <text evidence="2">The sequence shown here is derived from an EMBL/GenBank/DDBJ whole genome shotgun (WGS) entry which is preliminary data.</text>
</comment>
<evidence type="ECO:0000256" key="1">
    <source>
        <dbReference type="SAM" id="MobiDB-lite"/>
    </source>
</evidence>
<dbReference type="EMBL" id="JBICRM010000018">
    <property type="protein sequence ID" value="MFG1707017.1"/>
    <property type="molecule type" value="Genomic_DNA"/>
</dbReference>
<dbReference type="Gene3D" id="3.40.430.10">
    <property type="entry name" value="Dihydrofolate Reductase, subunit A"/>
    <property type="match status" value="1"/>
</dbReference>
<gene>
    <name evidence="2" type="ORF">ACFLIM_27865</name>
</gene>
<organism evidence="2 3">
    <name type="scientific">Nonomuraea marmarensis</name>
    <dbReference type="NCBI Taxonomy" id="3351344"/>
    <lineage>
        <taxon>Bacteria</taxon>
        <taxon>Bacillati</taxon>
        <taxon>Actinomycetota</taxon>
        <taxon>Actinomycetes</taxon>
        <taxon>Streptosporangiales</taxon>
        <taxon>Streptosporangiaceae</taxon>
        <taxon>Nonomuraea</taxon>
    </lineage>
</organism>
<feature type="region of interest" description="Disordered" evidence="1">
    <location>
        <begin position="180"/>
        <end position="199"/>
    </location>
</feature>
<keyword evidence="3" id="KW-1185">Reference proteome</keyword>
<dbReference type="InterPro" id="IPR024072">
    <property type="entry name" value="DHFR-like_dom_sf"/>
</dbReference>
<evidence type="ECO:0000313" key="3">
    <source>
        <dbReference type="Proteomes" id="UP001603978"/>
    </source>
</evidence>
<proteinExistence type="predicted"/>